<dbReference type="Pfam" id="PF12796">
    <property type="entry name" value="Ank_2"/>
    <property type="match status" value="1"/>
</dbReference>
<evidence type="ECO:0000256" key="1">
    <source>
        <dbReference type="ARBA" id="ARBA00022737"/>
    </source>
</evidence>
<feature type="region of interest" description="Disordered" evidence="4">
    <location>
        <begin position="1"/>
        <end position="21"/>
    </location>
</feature>
<organism evidence="5 6">
    <name type="scientific">Henosepilachna vigintioctopunctata</name>
    <dbReference type="NCBI Taxonomy" id="420089"/>
    <lineage>
        <taxon>Eukaryota</taxon>
        <taxon>Metazoa</taxon>
        <taxon>Ecdysozoa</taxon>
        <taxon>Arthropoda</taxon>
        <taxon>Hexapoda</taxon>
        <taxon>Insecta</taxon>
        <taxon>Pterygota</taxon>
        <taxon>Neoptera</taxon>
        <taxon>Endopterygota</taxon>
        <taxon>Coleoptera</taxon>
        <taxon>Polyphaga</taxon>
        <taxon>Cucujiformia</taxon>
        <taxon>Coccinelloidea</taxon>
        <taxon>Coccinellidae</taxon>
        <taxon>Epilachninae</taxon>
        <taxon>Epilachnini</taxon>
        <taxon>Henosepilachna</taxon>
    </lineage>
</organism>
<dbReference type="AlphaFoldDB" id="A0AAW1UFX6"/>
<evidence type="ECO:0000256" key="4">
    <source>
        <dbReference type="SAM" id="MobiDB-lite"/>
    </source>
</evidence>
<dbReference type="PRINTS" id="PR01415">
    <property type="entry name" value="ANKYRIN"/>
</dbReference>
<evidence type="ECO:0000313" key="6">
    <source>
        <dbReference type="Proteomes" id="UP001431783"/>
    </source>
</evidence>
<dbReference type="Gene3D" id="1.25.40.20">
    <property type="entry name" value="Ankyrin repeat-containing domain"/>
    <property type="match status" value="2"/>
</dbReference>
<sequence>MLKELISRRSKSQQEIQVKESGQQRVVHKNLNKRVTNSCDRLLREQEWHDNENVQHEYKNDTSIGADQQMTSRSLTRTSLVCLAFEYAPDINYSVDILAYQNSGISLIERLSPSFEKLQIMDIRHSSRTELVRIQGKARNWTDLHLAVYFDDLSEIHKQIENGVDIEARTDNGETALHIACFRGNSECIRAILKHNPCMNVRENHYRNTPLHIFMRCSRKKSSVLKLMLDMGADPKLSQIDGDTPLHIIAVNLFGDTPLHIAMQRRFMEIIPILLRNGASLDINNCFFVTPFKFINFGQLSYAEPLFEFGKYIIMQISIKKVKNHQLLDGFCQYRFLKLFKDKCDTELAELKSIEIDGSYVTYYDLLISPLDIVAKYLRNKHILNSVMAIDHKKYTFGGELSRIIQEALRRNEATDIGYEFFKKFSPVVLPDLCLDLIFKDLTNEDFRELQNFTLF</sequence>
<dbReference type="SMART" id="SM00248">
    <property type="entry name" value="ANK"/>
    <property type="match status" value="4"/>
</dbReference>
<evidence type="ECO:0000256" key="3">
    <source>
        <dbReference type="PROSITE-ProRule" id="PRU00023"/>
    </source>
</evidence>
<keyword evidence="6" id="KW-1185">Reference proteome</keyword>
<dbReference type="InterPro" id="IPR002110">
    <property type="entry name" value="Ankyrin_rpt"/>
</dbReference>
<dbReference type="Proteomes" id="UP001431783">
    <property type="component" value="Unassembled WGS sequence"/>
</dbReference>
<name>A0AAW1UFX6_9CUCU</name>
<dbReference type="EMBL" id="JARQZJ010000055">
    <property type="protein sequence ID" value="KAK9878716.1"/>
    <property type="molecule type" value="Genomic_DNA"/>
</dbReference>
<protein>
    <submittedName>
        <fullName evidence="5">Uncharacterized protein</fullName>
    </submittedName>
</protein>
<dbReference type="PROSITE" id="PS50297">
    <property type="entry name" value="ANK_REP_REGION"/>
    <property type="match status" value="2"/>
</dbReference>
<evidence type="ECO:0000256" key="2">
    <source>
        <dbReference type="ARBA" id="ARBA00023043"/>
    </source>
</evidence>
<evidence type="ECO:0000313" key="5">
    <source>
        <dbReference type="EMBL" id="KAK9878716.1"/>
    </source>
</evidence>
<comment type="caution">
    <text evidence="5">The sequence shown here is derived from an EMBL/GenBank/DDBJ whole genome shotgun (WGS) entry which is preliminary data.</text>
</comment>
<dbReference type="Pfam" id="PF00023">
    <property type="entry name" value="Ank"/>
    <property type="match status" value="1"/>
</dbReference>
<keyword evidence="1" id="KW-0677">Repeat</keyword>
<keyword evidence="2 3" id="KW-0040">ANK repeat</keyword>
<dbReference type="SUPFAM" id="SSF48403">
    <property type="entry name" value="Ankyrin repeat"/>
    <property type="match status" value="1"/>
</dbReference>
<proteinExistence type="predicted"/>
<accession>A0AAW1UFX6</accession>
<gene>
    <name evidence="5" type="ORF">WA026_023509</name>
</gene>
<dbReference type="PANTHER" id="PTHR24198">
    <property type="entry name" value="ANKYRIN REPEAT AND PROTEIN KINASE DOMAIN-CONTAINING PROTEIN"/>
    <property type="match status" value="1"/>
</dbReference>
<feature type="repeat" description="ANK" evidence="3">
    <location>
        <begin position="254"/>
        <end position="286"/>
    </location>
</feature>
<reference evidence="5 6" key="1">
    <citation type="submission" date="2023-03" db="EMBL/GenBank/DDBJ databases">
        <title>Genome insight into feeding habits of ladybird beetles.</title>
        <authorList>
            <person name="Li H.-S."/>
            <person name="Huang Y.-H."/>
            <person name="Pang H."/>
        </authorList>
    </citation>
    <scope>NUCLEOTIDE SEQUENCE [LARGE SCALE GENOMIC DNA]</scope>
    <source>
        <strain evidence="5">SYSU_2023b</strain>
        <tissue evidence="5">Whole body</tissue>
    </source>
</reference>
<dbReference type="PANTHER" id="PTHR24198:SF165">
    <property type="entry name" value="ANKYRIN REPEAT-CONTAINING PROTEIN-RELATED"/>
    <property type="match status" value="1"/>
</dbReference>
<dbReference type="PROSITE" id="PS50088">
    <property type="entry name" value="ANK_REPEAT"/>
    <property type="match status" value="2"/>
</dbReference>
<feature type="repeat" description="ANK" evidence="3">
    <location>
        <begin position="172"/>
        <end position="204"/>
    </location>
</feature>
<dbReference type="InterPro" id="IPR036770">
    <property type="entry name" value="Ankyrin_rpt-contain_sf"/>
</dbReference>